<dbReference type="InterPro" id="IPR012340">
    <property type="entry name" value="NA-bd_OB-fold"/>
</dbReference>
<evidence type="ECO:0000313" key="2">
    <source>
        <dbReference type="EMBL" id="SVC29981.1"/>
    </source>
</evidence>
<name>A0A382L521_9ZZZZ</name>
<dbReference type="AlphaFoldDB" id="A0A382L521"/>
<dbReference type="EMBL" id="UINC01083865">
    <property type="protein sequence ID" value="SVC29981.1"/>
    <property type="molecule type" value="Genomic_DNA"/>
</dbReference>
<dbReference type="InterPro" id="IPR002878">
    <property type="entry name" value="ChsH2_C"/>
</dbReference>
<organism evidence="2">
    <name type="scientific">marine metagenome</name>
    <dbReference type="NCBI Taxonomy" id="408172"/>
    <lineage>
        <taxon>unclassified sequences</taxon>
        <taxon>metagenomes</taxon>
        <taxon>ecological metagenomes</taxon>
    </lineage>
</organism>
<accession>A0A382L521</accession>
<reference evidence="2" key="1">
    <citation type="submission" date="2018-05" db="EMBL/GenBank/DDBJ databases">
        <authorList>
            <person name="Lanie J.A."/>
            <person name="Ng W.-L."/>
            <person name="Kazmierczak K.M."/>
            <person name="Andrzejewski T.M."/>
            <person name="Davidsen T.M."/>
            <person name="Wayne K.J."/>
            <person name="Tettelin H."/>
            <person name="Glass J.I."/>
            <person name="Rusch D."/>
            <person name="Podicherti R."/>
            <person name="Tsui H.-C.T."/>
            <person name="Winkler M.E."/>
        </authorList>
    </citation>
    <scope>NUCLEOTIDE SEQUENCE</scope>
</reference>
<dbReference type="Pfam" id="PF01796">
    <property type="entry name" value="OB_ChsH2_C"/>
    <property type="match status" value="1"/>
</dbReference>
<dbReference type="PANTHER" id="PTHR34075:SF5">
    <property type="entry name" value="BLR3430 PROTEIN"/>
    <property type="match status" value="1"/>
</dbReference>
<gene>
    <name evidence="2" type="ORF">METZ01_LOCUS282835</name>
</gene>
<evidence type="ECO:0000259" key="1">
    <source>
        <dbReference type="Pfam" id="PF01796"/>
    </source>
</evidence>
<dbReference type="SUPFAM" id="SSF50249">
    <property type="entry name" value="Nucleic acid-binding proteins"/>
    <property type="match status" value="1"/>
</dbReference>
<dbReference type="PANTHER" id="PTHR34075">
    <property type="entry name" value="BLR3430 PROTEIN"/>
    <property type="match status" value="1"/>
</dbReference>
<protein>
    <recommendedName>
        <fullName evidence="1">ChsH2 C-terminal OB-fold domain-containing protein</fullName>
    </recommendedName>
</protein>
<sequence length="143" mass="15399">MSEQAVSNGPLPVVPYLKGAGTEDPYLEGLKCDACNAIFLGDRVTCSKCGARDQLQATRLENKGKLYSYSIVYRSFPGIDVPYISAIVDLDGGGTIKGNLIGVEADPANLTFDMELDVVYGDALGRKDKDGNSYISYFFKPAV</sequence>
<proteinExistence type="predicted"/>
<feature type="domain" description="ChsH2 C-terminal OB-fold" evidence="1">
    <location>
        <begin position="59"/>
        <end position="119"/>
    </location>
</feature>
<dbReference type="InterPro" id="IPR052513">
    <property type="entry name" value="Thioester_dehydratase-like"/>
</dbReference>